<comment type="caution">
    <text evidence="9">The sequence shown here is derived from an EMBL/GenBank/DDBJ whole genome shotgun (WGS) entry which is preliminary data.</text>
</comment>
<dbReference type="InterPro" id="IPR041664">
    <property type="entry name" value="AAA_16"/>
</dbReference>
<evidence type="ECO:0000256" key="3">
    <source>
        <dbReference type="ARBA" id="ARBA00022741"/>
    </source>
</evidence>
<name>A0AAE4R3M6_9ACTN</name>
<dbReference type="InterPro" id="IPR016236">
    <property type="entry name" value="Ser/Thr_kinase_PknK_prd"/>
</dbReference>
<keyword evidence="4 6" id="KW-0418">Kinase</keyword>
<comment type="catalytic activity">
    <reaction evidence="6">
        <text>L-seryl-[protein] + ATP = O-phospho-L-seryl-[protein] + ADP + H(+)</text>
        <dbReference type="Rhea" id="RHEA:17989"/>
        <dbReference type="Rhea" id="RHEA-COMP:9863"/>
        <dbReference type="Rhea" id="RHEA-COMP:11604"/>
        <dbReference type="ChEBI" id="CHEBI:15378"/>
        <dbReference type="ChEBI" id="CHEBI:29999"/>
        <dbReference type="ChEBI" id="CHEBI:30616"/>
        <dbReference type="ChEBI" id="CHEBI:83421"/>
        <dbReference type="ChEBI" id="CHEBI:456216"/>
        <dbReference type="EC" id="2.7.11.1"/>
    </reaction>
</comment>
<evidence type="ECO:0000256" key="2">
    <source>
        <dbReference type="ARBA" id="ARBA00022679"/>
    </source>
</evidence>
<evidence type="ECO:0000256" key="5">
    <source>
        <dbReference type="ARBA" id="ARBA00022840"/>
    </source>
</evidence>
<dbReference type="GO" id="GO:0046872">
    <property type="term" value="F:metal ion binding"/>
    <property type="evidence" value="ECO:0007669"/>
    <property type="project" value="UniProtKB-UniRule"/>
</dbReference>
<evidence type="ECO:0000313" key="10">
    <source>
        <dbReference type="Proteomes" id="UP001185922"/>
    </source>
</evidence>
<reference evidence="9" key="1">
    <citation type="submission" date="2023-10" db="EMBL/GenBank/DDBJ databases">
        <title>Development of a sustainable strategy for remediation of hydrocarbon-contaminated territories based on the waste exchange concept.</title>
        <authorList>
            <person name="Krivoruchko A."/>
        </authorList>
    </citation>
    <scope>NUCLEOTIDE SEQUENCE</scope>
    <source>
        <strain evidence="9">IEGM 1279</strain>
    </source>
</reference>
<dbReference type="GO" id="GO:0004674">
    <property type="term" value="F:protein serine/threonine kinase activity"/>
    <property type="evidence" value="ECO:0007669"/>
    <property type="project" value="UniProtKB-UniRule"/>
</dbReference>
<evidence type="ECO:0000256" key="6">
    <source>
        <dbReference type="PIRNR" id="PIRNR000574"/>
    </source>
</evidence>
<keyword evidence="2 6" id="KW-0808">Transferase</keyword>
<dbReference type="Pfam" id="PF00069">
    <property type="entry name" value="Pkinase"/>
    <property type="match status" value="1"/>
</dbReference>
<dbReference type="GeneID" id="77172761"/>
<dbReference type="Proteomes" id="UP001185922">
    <property type="component" value="Unassembled WGS sequence"/>
</dbReference>
<dbReference type="InterPro" id="IPR000719">
    <property type="entry name" value="Prot_kinase_dom"/>
</dbReference>
<dbReference type="Pfam" id="PF17874">
    <property type="entry name" value="TPR_MalT"/>
    <property type="match status" value="1"/>
</dbReference>
<comment type="similarity">
    <text evidence="6">Belongs to the protein kinase superfamily.</text>
</comment>
<evidence type="ECO:0000256" key="7">
    <source>
        <dbReference type="SAM" id="MobiDB-lite"/>
    </source>
</evidence>
<dbReference type="CDD" id="cd14014">
    <property type="entry name" value="STKc_PknB_like"/>
    <property type="match status" value="1"/>
</dbReference>
<dbReference type="Pfam" id="PF13191">
    <property type="entry name" value="AAA_16"/>
    <property type="match status" value="1"/>
</dbReference>
<dbReference type="SMART" id="SM00220">
    <property type="entry name" value="S_TKc"/>
    <property type="match status" value="1"/>
</dbReference>
<dbReference type="GO" id="GO:0005524">
    <property type="term" value="F:ATP binding"/>
    <property type="evidence" value="ECO:0007669"/>
    <property type="project" value="UniProtKB-UniRule"/>
</dbReference>
<dbReference type="PROSITE" id="PS00108">
    <property type="entry name" value="PROTEIN_KINASE_ST"/>
    <property type="match status" value="1"/>
</dbReference>
<keyword evidence="5 6" id="KW-0067">ATP-binding</keyword>
<dbReference type="EMBL" id="JAWLKH010000009">
    <property type="protein sequence ID" value="MDV6312434.1"/>
    <property type="molecule type" value="Genomic_DNA"/>
</dbReference>
<dbReference type="GO" id="GO:0106310">
    <property type="term" value="F:protein serine kinase activity"/>
    <property type="evidence" value="ECO:0007669"/>
    <property type="project" value="UniProtKB-UniRule"/>
</dbReference>
<feature type="compositionally biased region" description="Basic and acidic residues" evidence="7">
    <location>
        <begin position="320"/>
        <end position="332"/>
    </location>
</feature>
<dbReference type="CDD" id="cd01120">
    <property type="entry name" value="RecA-like_superfamily"/>
    <property type="match status" value="1"/>
</dbReference>
<accession>A0AAE4R3M6</accession>
<dbReference type="Pfam" id="PF25873">
    <property type="entry name" value="WHD_MalT"/>
    <property type="match status" value="1"/>
</dbReference>
<evidence type="ECO:0000256" key="1">
    <source>
        <dbReference type="ARBA" id="ARBA00022527"/>
    </source>
</evidence>
<dbReference type="AlphaFoldDB" id="A0AAE4R3M6"/>
<comment type="catalytic activity">
    <reaction evidence="6">
        <text>L-threonyl-[protein] + ATP = O-phospho-L-threonyl-[protein] + ADP + H(+)</text>
        <dbReference type="Rhea" id="RHEA:46608"/>
        <dbReference type="Rhea" id="RHEA-COMP:11060"/>
        <dbReference type="Rhea" id="RHEA-COMP:11605"/>
        <dbReference type="ChEBI" id="CHEBI:15378"/>
        <dbReference type="ChEBI" id="CHEBI:30013"/>
        <dbReference type="ChEBI" id="CHEBI:30616"/>
        <dbReference type="ChEBI" id="CHEBI:61977"/>
        <dbReference type="ChEBI" id="CHEBI:456216"/>
        <dbReference type="EC" id="2.7.11.1"/>
    </reaction>
</comment>
<keyword evidence="1 6" id="KW-0723">Serine/threonine-protein kinase</keyword>
<dbReference type="InterPro" id="IPR027417">
    <property type="entry name" value="P-loop_NTPase"/>
</dbReference>
<dbReference type="InterPro" id="IPR008271">
    <property type="entry name" value="Ser/Thr_kinase_AS"/>
</dbReference>
<dbReference type="InterPro" id="IPR011009">
    <property type="entry name" value="Kinase-like_dom_sf"/>
</dbReference>
<feature type="region of interest" description="Disordered" evidence="7">
    <location>
        <begin position="302"/>
        <end position="337"/>
    </location>
</feature>
<dbReference type="RefSeq" id="WP_024499247.1">
    <property type="nucleotide sequence ID" value="NZ_CP091855.1"/>
</dbReference>
<dbReference type="PROSITE" id="PS50011">
    <property type="entry name" value="PROTEIN_KINASE_DOM"/>
    <property type="match status" value="1"/>
</dbReference>
<dbReference type="SUPFAM" id="SSF56112">
    <property type="entry name" value="Protein kinase-like (PK-like)"/>
    <property type="match status" value="1"/>
</dbReference>
<feature type="compositionally biased region" description="Low complexity" evidence="7">
    <location>
        <begin position="310"/>
        <end position="319"/>
    </location>
</feature>
<dbReference type="Gene3D" id="1.25.40.10">
    <property type="entry name" value="Tetratricopeptide repeat domain"/>
    <property type="match status" value="1"/>
</dbReference>
<keyword evidence="3 6" id="KW-0547">Nucleotide-binding</keyword>
<feature type="domain" description="Protein kinase" evidence="8">
    <location>
        <begin position="26"/>
        <end position="287"/>
    </location>
</feature>
<dbReference type="InterPro" id="IPR059106">
    <property type="entry name" value="WHD_MalT"/>
</dbReference>
<dbReference type="InterPro" id="IPR011990">
    <property type="entry name" value="TPR-like_helical_dom_sf"/>
</dbReference>
<evidence type="ECO:0000313" key="9">
    <source>
        <dbReference type="EMBL" id="MDV6312434.1"/>
    </source>
</evidence>
<evidence type="ECO:0000256" key="4">
    <source>
        <dbReference type="ARBA" id="ARBA00022777"/>
    </source>
</evidence>
<sequence>MARRTVTRPADPPSREIADDLSAAGFTNARIAGRGGFGVVYRCLQPALDREVAVKVLRAGRDETDRLRFLREQQAMGRLSGHPNIVHILEAGVTRSGFPYIVMPFHARGSLDTRLRRRGPCEVDEVLDVGIKIAGALETSHRASVLHRDLKPSNILLTEYGQPQLTDFGIARLADRDDTTRGLVLGTPAYTAPEVLRGESPSVLSDVYGLGAVLFAALAGRPAYGRRKNEDLVAQLLRITTEPIPDLRAQGIPEPLWTVIARAMAPTPADRYATAREFGEALRQAGLELGYPVPEVPVPLFADIDGPAPTESDSSTDTSEYPHLDTRADGSDSGRPPVITAKYRPPVLAHATVPRTRLLARLTTGNRARLILIHGPAGYGKTVLAAQYVQAAETTGGKTAWLAIDEDDNTPAWFLSHLVDAISVTFPGLGNELTRTLEEYGEGAERYVLTTLINRAHTTDEHIRIVLDDWHRITNPASRAIAQFLIDNGCHHLQLVVTSRTRRYLPLSSLRVKNELIEIDAAALRFDIDESRELLTGGTGLPIDDTDVAELEETTDGWVAALQLASLALREHDDPRAAIRQFSANHRELGEYLAENVLDSLDPDLLDFLLATSVSERICASLAAALTGRRHTQSMLEDIEERDLFLTRLDPEGQWFRYHNLFAHFLRRRLERQESDRCDDLHRRAAAWFAERRMFSPAVDHFLAAGDESEAVDLVEREGYDLLEQSKMSTLLGLAAKLPVTTRRQRPDLQLALAWAHALLHHRAPANTALASIDAALPAGAGPDGDVADIRAETGLIRASMNVLDDQLEGVDEAVGACMVRAERLRPWVLSGVAAVASFREIQRFAYDEAREWQRWARPHHRRTKGPFSVIYGYILDGVAAREKLDFDAAEASFRHAMGLARASDEDRSYGSRLSGALLGELLYERGNVDEAQRLLDDTYNLGAEGGIVEIMLATYVVGARAKHALGQDDQAAERLDEGERLAQALNLPRLAAHITAERIRSGIGASALSADSFPAEMPHDLPDGIVQVTAEKTEEAAIRALLAVGTTDTRNAACRRARALAGSIDETTRPRAELDARLLLAECLAASGSLAEAEELLLPILDRCARLGLVQPVLDAGSGVQHIVRRLGTTARGDVDPVVVPFLDRLHTSPLTE</sequence>
<dbReference type="PANTHER" id="PTHR43289:SF6">
    <property type="entry name" value="SERINE_THREONINE-PROTEIN KINASE NEKL-3"/>
    <property type="match status" value="1"/>
</dbReference>
<dbReference type="PIRSF" id="PIRSF000574">
    <property type="entry name" value="Ser/Thr_PK_PknK_prd"/>
    <property type="match status" value="1"/>
</dbReference>
<dbReference type="InterPro" id="IPR041617">
    <property type="entry name" value="TPR_MalT"/>
</dbReference>
<organism evidence="9 10">
    <name type="scientific">Gordonia amicalis</name>
    <dbReference type="NCBI Taxonomy" id="89053"/>
    <lineage>
        <taxon>Bacteria</taxon>
        <taxon>Bacillati</taxon>
        <taxon>Actinomycetota</taxon>
        <taxon>Actinomycetes</taxon>
        <taxon>Mycobacteriales</taxon>
        <taxon>Gordoniaceae</taxon>
        <taxon>Gordonia</taxon>
    </lineage>
</organism>
<dbReference type="Gene3D" id="3.30.200.20">
    <property type="entry name" value="Phosphorylase Kinase, domain 1"/>
    <property type="match status" value="1"/>
</dbReference>
<dbReference type="SUPFAM" id="SSF48452">
    <property type="entry name" value="TPR-like"/>
    <property type="match status" value="1"/>
</dbReference>
<dbReference type="SUPFAM" id="SSF52540">
    <property type="entry name" value="P-loop containing nucleoside triphosphate hydrolases"/>
    <property type="match status" value="1"/>
</dbReference>
<protein>
    <recommendedName>
        <fullName evidence="6">Serine/threonine-protein kinase PknK</fullName>
        <ecNumber evidence="6">2.7.11.1</ecNumber>
    </recommendedName>
    <alternativeName>
        <fullName evidence="6">Protein kinase K</fullName>
    </alternativeName>
</protein>
<dbReference type="Gene3D" id="3.40.50.300">
    <property type="entry name" value="P-loop containing nucleotide triphosphate hydrolases"/>
    <property type="match status" value="1"/>
</dbReference>
<dbReference type="Gene3D" id="1.10.510.10">
    <property type="entry name" value="Transferase(Phosphotransferase) domain 1"/>
    <property type="match status" value="1"/>
</dbReference>
<gene>
    <name evidence="9" type="ORF">R3Q15_11155</name>
</gene>
<evidence type="ECO:0000259" key="8">
    <source>
        <dbReference type="PROSITE" id="PS50011"/>
    </source>
</evidence>
<dbReference type="EC" id="2.7.11.1" evidence="6"/>
<proteinExistence type="inferred from homology"/>
<dbReference type="PANTHER" id="PTHR43289">
    <property type="entry name" value="MITOGEN-ACTIVATED PROTEIN KINASE KINASE KINASE 20-RELATED"/>
    <property type="match status" value="1"/>
</dbReference>